<evidence type="ECO:0000313" key="15">
    <source>
        <dbReference type="Proteomes" id="UP000005239"/>
    </source>
</evidence>
<dbReference type="Pfam" id="PF23309">
    <property type="entry name" value="DUF7083"/>
    <property type="match status" value="1"/>
</dbReference>
<keyword evidence="3" id="KW-0548">Nucleotidyltransferase</keyword>
<evidence type="ECO:0000256" key="4">
    <source>
        <dbReference type="ARBA" id="ARBA00022722"/>
    </source>
</evidence>
<dbReference type="PROSITE" id="PS50878">
    <property type="entry name" value="RT_POL"/>
    <property type="match status" value="1"/>
</dbReference>
<dbReference type="InterPro" id="IPR021109">
    <property type="entry name" value="Peptidase_aspartic_dom_sf"/>
</dbReference>
<dbReference type="InterPro" id="IPR041588">
    <property type="entry name" value="Integrase_H2C2"/>
</dbReference>
<dbReference type="Pfam" id="PF17919">
    <property type="entry name" value="RT_RNaseH_2"/>
    <property type="match status" value="1"/>
</dbReference>
<dbReference type="PANTHER" id="PTHR37984:SF5">
    <property type="entry name" value="PROTEIN NYNRIN-LIKE"/>
    <property type="match status" value="1"/>
</dbReference>
<feature type="domain" description="Peptidase A2" evidence="11">
    <location>
        <begin position="335"/>
        <end position="411"/>
    </location>
</feature>
<keyword evidence="4" id="KW-0540">Nuclease</keyword>
<keyword evidence="6" id="KW-0378">Hydrolase</keyword>
<feature type="compositionally biased region" description="Polar residues" evidence="9">
    <location>
        <begin position="250"/>
        <end position="259"/>
    </location>
</feature>
<dbReference type="InterPro" id="IPR000477">
    <property type="entry name" value="RT_dom"/>
</dbReference>
<dbReference type="InterPro" id="IPR055510">
    <property type="entry name" value="DUF7083"/>
</dbReference>
<evidence type="ECO:0000256" key="7">
    <source>
        <dbReference type="ARBA" id="ARBA00023268"/>
    </source>
</evidence>
<dbReference type="GO" id="GO:0003964">
    <property type="term" value="F:RNA-directed DNA polymerase activity"/>
    <property type="evidence" value="ECO:0007669"/>
    <property type="project" value="UniProtKB-EC"/>
</dbReference>
<proteinExistence type="predicted"/>
<dbReference type="GO" id="GO:0004190">
    <property type="term" value="F:aspartic-type endopeptidase activity"/>
    <property type="evidence" value="ECO:0007669"/>
    <property type="project" value="InterPro"/>
</dbReference>
<protein>
    <recommendedName>
        <fullName evidence="1">RNA-directed DNA polymerase</fullName>
        <ecNumber evidence="1">2.7.7.49</ecNumber>
    </recommendedName>
</protein>
<dbReference type="PANTHER" id="PTHR37984">
    <property type="entry name" value="PROTEIN CBG26694"/>
    <property type="match status" value="1"/>
</dbReference>
<feature type="domain" description="Integrase catalytic" evidence="13">
    <location>
        <begin position="1049"/>
        <end position="1209"/>
    </location>
</feature>
<dbReference type="InterPro" id="IPR050951">
    <property type="entry name" value="Retrovirus_Pol_polyprotein"/>
</dbReference>
<dbReference type="FunFam" id="3.30.70.270:FF:000020">
    <property type="entry name" value="Transposon Tf2-6 polyprotein-like Protein"/>
    <property type="match status" value="1"/>
</dbReference>
<dbReference type="GO" id="GO:0006508">
    <property type="term" value="P:proteolysis"/>
    <property type="evidence" value="ECO:0007669"/>
    <property type="project" value="InterPro"/>
</dbReference>
<keyword evidence="5" id="KW-0255">Endonuclease</keyword>
<dbReference type="SMART" id="SM00343">
    <property type="entry name" value="ZnF_C2HC"/>
    <property type="match status" value="2"/>
</dbReference>
<dbReference type="InterPro" id="IPR001584">
    <property type="entry name" value="Integrase_cat-core"/>
</dbReference>
<feature type="region of interest" description="Disordered" evidence="9">
    <location>
        <begin position="227"/>
        <end position="270"/>
    </location>
</feature>
<name>A0A8R1Z890_PRIPA</name>
<dbReference type="PROSITE" id="PS50158">
    <property type="entry name" value="ZF_CCHC"/>
    <property type="match status" value="1"/>
</dbReference>
<dbReference type="GO" id="GO:0042575">
    <property type="term" value="C:DNA polymerase complex"/>
    <property type="evidence" value="ECO:0007669"/>
    <property type="project" value="UniProtKB-ARBA"/>
</dbReference>
<dbReference type="InterPro" id="IPR001995">
    <property type="entry name" value="Peptidase_A2_cat"/>
</dbReference>
<dbReference type="FunFam" id="1.10.340.70:FF:000003">
    <property type="entry name" value="Protein CBG25708"/>
    <property type="match status" value="1"/>
</dbReference>
<accession>A0A8R1Z890</accession>
<dbReference type="InterPro" id="IPR043128">
    <property type="entry name" value="Rev_trsase/Diguanyl_cyclase"/>
</dbReference>
<evidence type="ECO:0000256" key="8">
    <source>
        <dbReference type="PROSITE-ProRule" id="PRU00047"/>
    </source>
</evidence>
<dbReference type="GO" id="GO:0003676">
    <property type="term" value="F:nucleic acid binding"/>
    <property type="evidence" value="ECO:0007669"/>
    <property type="project" value="InterPro"/>
</dbReference>
<dbReference type="GO" id="GO:0015074">
    <property type="term" value="P:DNA integration"/>
    <property type="evidence" value="ECO:0007669"/>
    <property type="project" value="InterPro"/>
</dbReference>
<feature type="domain" description="Reverse transcriptase" evidence="12">
    <location>
        <begin position="499"/>
        <end position="677"/>
    </location>
</feature>
<feature type="compositionally biased region" description="Basic and acidic residues" evidence="9">
    <location>
        <begin position="1427"/>
        <end position="1444"/>
    </location>
</feature>
<dbReference type="Pfam" id="PF00078">
    <property type="entry name" value="RVT_1"/>
    <property type="match status" value="1"/>
</dbReference>
<evidence type="ECO:0000259" key="12">
    <source>
        <dbReference type="PROSITE" id="PS50878"/>
    </source>
</evidence>
<keyword evidence="2" id="KW-0808">Transferase</keyword>
<dbReference type="SUPFAM" id="SSF53098">
    <property type="entry name" value="Ribonuclease H-like"/>
    <property type="match status" value="1"/>
</dbReference>
<dbReference type="EnsemblMetazoa" id="PPA46918.1">
    <property type="protein sequence ID" value="PPA46918.1"/>
    <property type="gene ID" value="WBGene00304697"/>
</dbReference>
<dbReference type="OrthoDB" id="5856680at2759"/>
<feature type="region of interest" description="Disordered" evidence="9">
    <location>
        <begin position="1382"/>
        <end position="1444"/>
    </location>
</feature>
<dbReference type="PROSITE" id="PS50994">
    <property type="entry name" value="INTEGRASE"/>
    <property type="match status" value="1"/>
</dbReference>
<evidence type="ECO:0000259" key="10">
    <source>
        <dbReference type="PROSITE" id="PS50158"/>
    </source>
</evidence>
<dbReference type="PROSITE" id="PS50175">
    <property type="entry name" value="ASP_PROT_RETROV"/>
    <property type="match status" value="1"/>
</dbReference>
<evidence type="ECO:0000256" key="9">
    <source>
        <dbReference type="SAM" id="MobiDB-lite"/>
    </source>
</evidence>
<feature type="region of interest" description="Disordered" evidence="9">
    <location>
        <begin position="1288"/>
        <end position="1309"/>
    </location>
</feature>
<dbReference type="Pfam" id="PF13975">
    <property type="entry name" value="gag-asp_proteas"/>
    <property type="match status" value="1"/>
</dbReference>
<reference evidence="14" key="2">
    <citation type="submission" date="2022-06" db="UniProtKB">
        <authorList>
            <consortium name="EnsemblMetazoa"/>
        </authorList>
    </citation>
    <scope>IDENTIFICATION</scope>
    <source>
        <strain evidence="14">PS312</strain>
    </source>
</reference>
<evidence type="ECO:0000256" key="2">
    <source>
        <dbReference type="ARBA" id="ARBA00022679"/>
    </source>
</evidence>
<dbReference type="SUPFAM" id="SSF50630">
    <property type="entry name" value="Acid proteases"/>
    <property type="match status" value="1"/>
</dbReference>
<dbReference type="InterPro" id="IPR041577">
    <property type="entry name" value="RT_RNaseH_2"/>
</dbReference>
<dbReference type="GO" id="GO:0008270">
    <property type="term" value="F:zinc ion binding"/>
    <property type="evidence" value="ECO:0007669"/>
    <property type="project" value="UniProtKB-KW"/>
</dbReference>
<dbReference type="SUPFAM" id="SSF56672">
    <property type="entry name" value="DNA/RNA polymerases"/>
    <property type="match status" value="1"/>
</dbReference>
<keyword evidence="8" id="KW-0479">Metal-binding</keyword>
<evidence type="ECO:0000256" key="3">
    <source>
        <dbReference type="ARBA" id="ARBA00022695"/>
    </source>
</evidence>
<dbReference type="CDD" id="cd09274">
    <property type="entry name" value="RNase_HI_RT_Ty3"/>
    <property type="match status" value="1"/>
</dbReference>
<evidence type="ECO:0000259" key="13">
    <source>
        <dbReference type="PROSITE" id="PS50994"/>
    </source>
</evidence>
<dbReference type="Gene3D" id="1.10.340.70">
    <property type="match status" value="1"/>
</dbReference>
<dbReference type="GO" id="GO:0004519">
    <property type="term" value="F:endonuclease activity"/>
    <property type="evidence" value="ECO:0007669"/>
    <property type="project" value="UniProtKB-KW"/>
</dbReference>
<sequence length="1444" mass="163673">MGEIEEDMADLKRLVASMAQLLKNQSESKTVADERSNELSIASLNAIESRIQEFVYSPEDGATFEKWWNRHEDIFMIDLKELDELKKVRLLIRHISTTVERTFTELIAPTKWIDMKLDQVKAKMLTLFGDNTSIFDRRRTMLDLKMSKENIDDVRVLAARVNLTVENAQVNDATINEWKVLTFLHSLDLPRYSDVHLKMMQTAKQKGKDCTLDDLLSVFNDMSQLKKDSSSITDSRRNVNYVDKKRDNQQNKGFGNKSQNRQEKPKYTHNEPCAGCGSKSHARAECSFKESNCNKCGKKGHIARVCKSKKTYTVSVATIATSDYHIQLRLNGYTSSVKIDTGADITIISETMWRSIGEPKCSTADCTATCANGMTLGLRGKFKAKAEYGGVQATGDVYVTPKNINLLGKNFIKMLNLVEIREPGPRIHEVTTPLSTSIEYTEWVKKEYPDVTASGLGRCTEMTASLQLKPDAKPIFVKARPVPYALTENVETELNRLEKSGVIEKVEYSTWAAPILTVSKPNGSIRMCADFSTGLNAAIDLPAHPLPVPEDIFATLNGASIFSQIDLSEAYLQVPLDEEAQKLLVINTHKGLFRYKRLPFGVKAAPGIFQRLMDTMLSGVKHAVPYLDDIIIGGRTKKEHDNSLVEVMCKLKQYGLRTRAEKCTFGLKEVSFLGFIINKDGRHTDPKKTEAIRTMPEPENQMMLRSFLGMVNYYGQFIDGMHKLRSQLDHLLKDNVKWKWTKACSKAFTEIKGKLNQQLSLVHYDPQKEIVVAADACEDGIGAVILHRFPDGSLRAVSHASRKLKAAEKNYGQIEKEALALIFAVGKFHKYVFGRRFTLQTDHKPVLSIFGSPKGVPAYTAKRIYRWAETLLMYDFRIEYINTDSFFYADALSRLISECQSAQEVDIALVQSEEDVHNMLDSAIRRLPVRSVDIQSETENDALLQEVIKKHIKGWSERDNKQLNLKPFYLRRHALSMVKGCLLFGSRVIVPKTLQSRVMKDLHAEHPGVVRMKSLARSICFWPGMDQEIENTVLKCDRCAKAAKAPVKVPLQPWPTAARSWERVHIDYAGPVRGEYFLVVVDAHSKWPEVYCTQRITASITVDFMKDSIARYGIPEVIVSDNGTQFTSELFSQMCASYGIKHITIAPYHPQSNGQAERFVDTLKRSLKKMNGDAPNQEIIRQFLMTYRRTPNPNVPEGKSPAEVFIGRSIRSKLDLIRPTKRSDKVNERMKDQFDKRNGTKDRWFSVGDQVYYRAPDGPNRFQWLPAVITGKKGRVMFEIEVNKKKQRAHANQLRKNAVSQPPAEKGDKQLPLDLLLDTFDLDRNNQVEIDHHPEVDQREMVIEDNPMMDYAMEDIHEDVPVMNRMIEPEEELEENENDLINDGISEASTPNSSPFASAPTSPQPSPVKQPAAPLPTRPKRATKPIVRLDIDPSKKTYAKETKQ</sequence>
<dbReference type="Gene3D" id="3.30.420.10">
    <property type="entry name" value="Ribonuclease H-like superfamily/Ribonuclease H"/>
    <property type="match status" value="1"/>
</dbReference>
<dbReference type="Gene3D" id="2.40.70.10">
    <property type="entry name" value="Acid Proteases"/>
    <property type="match status" value="1"/>
</dbReference>
<dbReference type="InterPro" id="IPR012337">
    <property type="entry name" value="RNaseH-like_sf"/>
</dbReference>
<gene>
    <name evidence="14" type="primary">WBGene00304697</name>
</gene>
<dbReference type="InterPro" id="IPR001878">
    <property type="entry name" value="Znf_CCHC"/>
</dbReference>
<dbReference type="Gene3D" id="4.10.60.10">
    <property type="entry name" value="Zinc finger, CCHC-type"/>
    <property type="match status" value="1"/>
</dbReference>
<dbReference type="Gene3D" id="3.10.10.10">
    <property type="entry name" value="HIV Type 1 Reverse Transcriptase, subunit A, domain 1"/>
    <property type="match status" value="1"/>
</dbReference>
<evidence type="ECO:0000313" key="14">
    <source>
        <dbReference type="EnsemblMetazoa" id="PPA46918.1"/>
    </source>
</evidence>
<keyword evidence="15" id="KW-1185">Reference proteome</keyword>
<keyword evidence="8" id="KW-0863">Zinc-finger</keyword>
<feature type="domain" description="CCHC-type" evidence="10">
    <location>
        <begin position="293"/>
        <end position="308"/>
    </location>
</feature>
<keyword evidence="8" id="KW-0862">Zinc</keyword>
<dbReference type="Proteomes" id="UP000005239">
    <property type="component" value="Unassembled WGS sequence"/>
</dbReference>
<feature type="compositionally biased region" description="Basic and acidic residues" evidence="9">
    <location>
        <begin position="227"/>
        <end position="249"/>
    </location>
</feature>
<dbReference type="InterPro" id="IPR036397">
    <property type="entry name" value="RNaseH_sf"/>
</dbReference>
<dbReference type="InterPro" id="IPR043502">
    <property type="entry name" value="DNA/RNA_pol_sf"/>
</dbReference>
<dbReference type="Pfam" id="PF00665">
    <property type="entry name" value="rve"/>
    <property type="match status" value="1"/>
</dbReference>
<feature type="compositionally biased region" description="Basic and acidic residues" evidence="9">
    <location>
        <begin position="260"/>
        <end position="269"/>
    </location>
</feature>
<evidence type="ECO:0000256" key="6">
    <source>
        <dbReference type="ARBA" id="ARBA00022801"/>
    </source>
</evidence>
<feature type="compositionally biased region" description="Pro residues" evidence="9">
    <location>
        <begin position="1402"/>
        <end position="1417"/>
    </location>
</feature>
<dbReference type="Pfam" id="PF17921">
    <property type="entry name" value="Integrase_H2C2"/>
    <property type="match status" value="1"/>
</dbReference>
<evidence type="ECO:0000256" key="1">
    <source>
        <dbReference type="ARBA" id="ARBA00012493"/>
    </source>
</evidence>
<feature type="compositionally biased region" description="Polar residues" evidence="9">
    <location>
        <begin position="1387"/>
        <end position="1401"/>
    </location>
</feature>
<organism evidence="14 15">
    <name type="scientific">Pristionchus pacificus</name>
    <name type="common">Parasitic nematode worm</name>
    <dbReference type="NCBI Taxonomy" id="54126"/>
    <lineage>
        <taxon>Eukaryota</taxon>
        <taxon>Metazoa</taxon>
        <taxon>Ecdysozoa</taxon>
        <taxon>Nematoda</taxon>
        <taxon>Chromadorea</taxon>
        <taxon>Rhabditida</taxon>
        <taxon>Rhabditina</taxon>
        <taxon>Diplogasteromorpha</taxon>
        <taxon>Diplogasteroidea</taxon>
        <taxon>Neodiplogasteridae</taxon>
        <taxon>Pristionchus</taxon>
    </lineage>
</organism>
<dbReference type="EC" id="2.7.7.49" evidence="1"/>
<reference evidence="15" key="1">
    <citation type="journal article" date="2008" name="Nat. Genet.">
        <title>The Pristionchus pacificus genome provides a unique perspective on nematode lifestyle and parasitism.</title>
        <authorList>
            <person name="Dieterich C."/>
            <person name="Clifton S.W."/>
            <person name="Schuster L.N."/>
            <person name="Chinwalla A."/>
            <person name="Delehaunty K."/>
            <person name="Dinkelacker I."/>
            <person name="Fulton L."/>
            <person name="Fulton R."/>
            <person name="Godfrey J."/>
            <person name="Minx P."/>
            <person name="Mitreva M."/>
            <person name="Roeseler W."/>
            <person name="Tian H."/>
            <person name="Witte H."/>
            <person name="Yang S.P."/>
            <person name="Wilson R.K."/>
            <person name="Sommer R.J."/>
        </authorList>
    </citation>
    <scope>NUCLEOTIDE SEQUENCE [LARGE SCALE GENOMIC DNA]</scope>
    <source>
        <strain evidence="15">PS312</strain>
    </source>
</reference>
<dbReference type="CDD" id="cd01647">
    <property type="entry name" value="RT_LTR"/>
    <property type="match status" value="1"/>
</dbReference>
<dbReference type="Gene3D" id="3.30.70.270">
    <property type="match status" value="2"/>
</dbReference>
<keyword evidence="7" id="KW-0511">Multifunctional enzyme</keyword>
<evidence type="ECO:0000256" key="5">
    <source>
        <dbReference type="ARBA" id="ARBA00022759"/>
    </source>
</evidence>
<dbReference type="FunFam" id="3.30.420.10:FF:000131">
    <property type="entry name" value="Protein CBG26278"/>
    <property type="match status" value="1"/>
</dbReference>
<evidence type="ECO:0000259" key="11">
    <source>
        <dbReference type="PROSITE" id="PS50175"/>
    </source>
</evidence>